<dbReference type="CDD" id="cd00143">
    <property type="entry name" value="PP2Cc"/>
    <property type="match status" value="1"/>
</dbReference>
<evidence type="ECO:0000313" key="2">
    <source>
        <dbReference type="EMBL" id="AKT37083.1"/>
    </source>
</evidence>
<dbReference type="RefSeq" id="WP_050429496.1">
    <property type="nucleotide sequence ID" value="NZ_CP012159.1"/>
</dbReference>
<dbReference type="STRING" id="52.CMC5_012090"/>
<dbReference type="OrthoDB" id="5496340at2"/>
<evidence type="ECO:0000313" key="3">
    <source>
        <dbReference type="Proteomes" id="UP000067626"/>
    </source>
</evidence>
<organism evidence="2 3">
    <name type="scientific">Chondromyces crocatus</name>
    <dbReference type="NCBI Taxonomy" id="52"/>
    <lineage>
        <taxon>Bacteria</taxon>
        <taxon>Pseudomonadati</taxon>
        <taxon>Myxococcota</taxon>
        <taxon>Polyangia</taxon>
        <taxon>Polyangiales</taxon>
        <taxon>Polyangiaceae</taxon>
        <taxon>Chondromyces</taxon>
    </lineage>
</organism>
<proteinExistence type="predicted"/>
<dbReference type="EMBL" id="CP012159">
    <property type="protein sequence ID" value="AKT37083.1"/>
    <property type="molecule type" value="Genomic_DNA"/>
</dbReference>
<dbReference type="AlphaFoldDB" id="A0A0K1E945"/>
<dbReference type="Pfam" id="PF13672">
    <property type="entry name" value="PP2C_2"/>
    <property type="match status" value="1"/>
</dbReference>
<feature type="domain" description="PPM-type phosphatase" evidence="1">
    <location>
        <begin position="14"/>
        <end position="271"/>
    </location>
</feature>
<keyword evidence="3" id="KW-1185">Reference proteome</keyword>
<dbReference type="Gene3D" id="3.60.40.10">
    <property type="entry name" value="PPM-type phosphatase domain"/>
    <property type="match status" value="1"/>
</dbReference>
<sequence>MVYRDAPVGPARLLFAARTDTGPLRTANEDAYLILSLRDRAPWTSPPNEARHAGSIETDAGLLFAVLDGLGGARGGTEACRIAIEAVRRRIHAGVSVGHAALRRASIEALEEANRAVFRASTTLISLTGIGATVTAAAIAGRWVHLVHAGDTRAYLLHEQQLQQITRDDSLLDGTREHHVPLEELHHLPRTVITRALGMQEEIILTDTSIELGPRDLLLLCTDGVHRFLPDPTLQALLRRHPDPADACEALIDAAIRAGSSDNLTVLLTRIAS</sequence>
<name>A0A0K1E945_CHOCO</name>
<dbReference type="Proteomes" id="UP000067626">
    <property type="component" value="Chromosome"/>
</dbReference>
<dbReference type="SMART" id="SM00332">
    <property type="entry name" value="PP2Cc"/>
    <property type="match status" value="1"/>
</dbReference>
<dbReference type="SMART" id="SM00331">
    <property type="entry name" value="PP2C_SIG"/>
    <property type="match status" value="1"/>
</dbReference>
<dbReference type="KEGG" id="ccro:CMC5_012090"/>
<evidence type="ECO:0000259" key="1">
    <source>
        <dbReference type="PROSITE" id="PS51746"/>
    </source>
</evidence>
<dbReference type="PATRIC" id="fig|52.7.peg.1289"/>
<dbReference type="SUPFAM" id="SSF81606">
    <property type="entry name" value="PP2C-like"/>
    <property type="match status" value="1"/>
</dbReference>
<reference evidence="2 3" key="1">
    <citation type="submission" date="2015-07" db="EMBL/GenBank/DDBJ databases">
        <title>Genome analysis of myxobacterium Chondromyces crocatus Cm c5 reveals a high potential for natural compound synthesis and the genetic basis for the loss of fruiting body formation.</title>
        <authorList>
            <person name="Zaburannyi N."/>
            <person name="Bunk B."/>
            <person name="Maier J."/>
            <person name="Overmann J."/>
            <person name="Mueller R."/>
        </authorList>
    </citation>
    <scope>NUCLEOTIDE SEQUENCE [LARGE SCALE GENOMIC DNA]</scope>
    <source>
        <strain evidence="2 3">Cm c5</strain>
    </source>
</reference>
<dbReference type="InterPro" id="IPR036457">
    <property type="entry name" value="PPM-type-like_dom_sf"/>
</dbReference>
<protein>
    <recommendedName>
        <fullName evidence="1">PPM-type phosphatase domain-containing protein</fullName>
    </recommendedName>
</protein>
<dbReference type="PROSITE" id="PS51746">
    <property type="entry name" value="PPM_2"/>
    <property type="match status" value="1"/>
</dbReference>
<gene>
    <name evidence="2" type="ORF">CMC5_012090</name>
</gene>
<dbReference type="InterPro" id="IPR001932">
    <property type="entry name" value="PPM-type_phosphatase-like_dom"/>
</dbReference>
<accession>A0A0K1E945</accession>